<keyword evidence="6 10" id="KW-0665">Pyrimidine biosynthesis</keyword>
<name>A0A0C4EK22_PUCT1</name>
<evidence type="ECO:0000256" key="9">
    <source>
        <dbReference type="PIRSR" id="PIRSR614732-2"/>
    </source>
</evidence>
<feature type="domain" description="Orotidine 5'-phosphate decarboxylase" evidence="11">
    <location>
        <begin position="36"/>
        <end position="263"/>
    </location>
</feature>
<dbReference type="InterPro" id="IPR011060">
    <property type="entry name" value="RibuloseP-bd_barrel"/>
</dbReference>
<evidence type="ECO:0000256" key="4">
    <source>
        <dbReference type="ARBA" id="ARBA00021923"/>
    </source>
</evidence>
<feature type="active site" description="For OMPdecase activity" evidence="8">
    <location>
        <position position="100"/>
    </location>
</feature>
<evidence type="ECO:0000256" key="7">
    <source>
        <dbReference type="ARBA" id="ARBA00023239"/>
    </source>
</evidence>
<feature type="active site" description="For OMPdecase activity" evidence="8">
    <location>
        <position position="97"/>
    </location>
</feature>
<dbReference type="OMA" id="CLIKTHI"/>
<dbReference type="SMART" id="SM00934">
    <property type="entry name" value="OMPdecase"/>
    <property type="match status" value="1"/>
</dbReference>
<sequence length="287" mass="31757">MEKPSLVRQSYSTRASVHPSPLAQRLLKLMDQKQSNLCVSVDVTNKASFLRIVEAVGDHVCMIKTHIDIIEDFDQDLIHKLVEISNRKQFMIFEDRKFADIGNTVKYQYSSGIYKIAEWSDITNAHTVPGEGVISGLAQVGIPKGRGLLLLAEMSSQGTLAKDSYTVETVQMARKHRDFVIGFISQRRLEGVGADTHTNEAQSASQEDFLVLSPGVGLDVTGDQLGQNYRSPHQVIYESGADVIIVGRGIYGQQDKSGDSDQAIISQAIRYKQAGWEAYINRQALAI</sequence>
<dbReference type="PROSITE" id="PS00156">
    <property type="entry name" value="OMPDECASE"/>
    <property type="match status" value="1"/>
</dbReference>
<dbReference type="AlphaFoldDB" id="A0A0C4EK22"/>
<dbReference type="FunFam" id="3.20.20.70:FF:000114">
    <property type="entry name" value="Decarboxylase,orotidine phosphate"/>
    <property type="match status" value="1"/>
</dbReference>
<feature type="binding site" evidence="9">
    <location>
        <position position="64"/>
    </location>
    <ligand>
        <name>substrate</name>
    </ligand>
</feature>
<dbReference type="Pfam" id="PF00215">
    <property type="entry name" value="OMPdecase"/>
    <property type="match status" value="1"/>
</dbReference>
<keyword evidence="14" id="KW-1185">Reference proteome</keyword>
<dbReference type="Gene3D" id="3.20.20.70">
    <property type="entry name" value="Aldolase class I"/>
    <property type="match status" value="1"/>
</dbReference>
<dbReference type="NCBIfam" id="TIGR01740">
    <property type="entry name" value="pyrF"/>
    <property type="match status" value="1"/>
</dbReference>
<gene>
    <name evidence="12" type="ORF">PTTG_01095</name>
</gene>
<dbReference type="GO" id="GO:0004590">
    <property type="term" value="F:orotidine-5'-phosphate decarboxylase activity"/>
    <property type="evidence" value="ECO:0007669"/>
    <property type="project" value="UniProtKB-EC"/>
</dbReference>
<dbReference type="InterPro" id="IPR018089">
    <property type="entry name" value="OMPdecase_AS"/>
</dbReference>
<dbReference type="GO" id="GO:0044205">
    <property type="term" value="P:'de novo' UMP biosynthetic process"/>
    <property type="evidence" value="ECO:0007669"/>
    <property type="project" value="UniProtKB-UniPathway"/>
</dbReference>
<comment type="pathway">
    <text evidence="1 10">Pyrimidine metabolism; UMP biosynthesis via de novo pathway; UMP from orotate: step 2/2.</text>
</comment>
<reference evidence="12" key="1">
    <citation type="submission" date="2009-11" db="EMBL/GenBank/DDBJ databases">
        <authorList>
            <consortium name="The Broad Institute Genome Sequencing Platform"/>
            <person name="Ward D."/>
            <person name="Feldgarden M."/>
            <person name="Earl A."/>
            <person name="Young S.K."/>
            <person name="Zeng Q."/>
            <person name="Koehrsen M."/>
            <person name="Alvarado L."/>
            <person name="Berlin A."/>
            <person name="Bochicchio J."/>
            <person name="Borenstein D."/>
            <person name="Chapman S.B."/>
            <person name="Chen Z."/>
            <person name="Engels R."/>
            <person name="Freedman E."/>
            <person name="Gellesch M."/>
            <person name="Goldberg J."/>
            <person name="Griggs A."/>
            <person name="Gujja S."/>
            <person name="Heilman E."/>
            <person name="Heiman D."/>
            <person name="Hepburn T."/>
            <person name="Howarth C."/>
            <person name="Jen D."/>
            <person name="Larson L."/>
            <person name="Lewis B."/>
            <person name="Mehta T."/>
            <person name="Park D."/>
            <person name="Pearson M."/>
            <person name="Roberts A."/>
            <person name="Saif S."/>
            <person name="Shea T."/>
            <person name="Shenoy N."/>
            <person name="Sisk P."/>
            <person name="Stolte C."/>
            <person name="Sykes S."/>
            <person name="Thomson T."/>
            <person name="Walk T."/>
            <person name="White J."/>
            <person name="Yandava C."/>
            <person name="Izard J."/>
            <person name="Baranova O.V."/>
            <person name="Blanton J.M."/>
            <person name="Tanner A.C."/>
            <person name="Dewhirst F.E."/>
            <person name="Haas B."/>
            <person name="Nusbaum C."/>
            <person name="Birren B."/>
        </authorList>
    </citation>
    <scope>NUCLEOTIDE SEQUENCE [LARGE SCALE GENOMIC DNA]</scope>
    <source>
        <strain evidence="12">1-1 BBBD Race 1</strain>
    </source>
</reference>
<dbReference type="PANTHER" id="PTHR19278">
    <property type="entry name" value="OROTATE PHOSPHORIBOSYLTRANSFERASE"/>
    <property type="match status" value="1"/>
</dbReference>
<dbReference type="InterPro" id="IPR013785">
    <property type="entry name" value="Aldolase_TIM"/>
</dbReference>
<evidence type="ECO:0000256" key="1">
    <source>
        <dbReference type="ARBA" id="ARBA00004861"/>
    </source>
</evidence>
<keyword evidence="7 10" id="KW-0456">Lyase</keyword>
<feature type="active site" description="For OMPdecase activity" evidence="8">
    <location>
        <position position="95"/>
    </location>
</feature>
<comment type="similarity">
    <text evidence="2 10">Belongs to the OMP decarboxylase family.</text>
</comment>
<reference evidence="13 14" key="3">
    <citation type="journal article" date="2017" name="G3 (Bethesda)">
        <title>Comparative analysis highlights variable genome content of wheat rusts and divergence of the mating loci.</title>
        <authorList>
            <person name="Cuomo C.A."/>
            <person name="Bakkeren G."/>
            <person name="Khalil H.B."/>
            <person name="Panwar V."/>
            <person name="Joly D."/>
            <person name="Linning R."/>
            <person name="Sakthikumar S."/>
            <person name="Song X."/>
            <person name="Adiconis X."/>
            <person name="Fan L."/>
            <person name="Goldberg J.M."/>
            <person name="Levin J.Z."/>
            <person name="Young S."/>
            <person name="Zeng Q."/>
            <person name="Anikster Y."/>
            <person name="Bruce M."/>
            <person name="Wang M."/>
            <person name="Yin C."/>
            <person name="McCallum B."/>
            <person name="Szabo L.J."/>
            <person name="Hulbert S."/>
            <person name="Chen X."/>
            <person name="Fellers J.P."/>
        </authorList>
    </citation>
    <scope>NUCLEOTIDE SEQUENCE</scope>
    <source>
        <strain evidence="13">isolate 1-1 / race 1 (BBBD)</strain>
        <strain evidence="14">Isolate 1-1 / race 1 (BBBD)</strain>
    </source>
</reference>
<dbReference type="CDD" id="cd04725">
    <property type="entry name" value="OMP_decarboxylase_like"/>
    <property type="match status" value="1"/>
</dbReference>
<dbReference type="UniPathway" id="UPA00070">
    <property type="reaction ID" value="UER00120"/>
</dbReference>
<evidence type="ECO:0000313" key="14">
    <source>
        <dbReference type="Proteomes" id="UP000005240"/>
    </source>
</evidence>
<evidence type="ECO:0000256" key="6">
    <source>
        <dbReference type="ARBA" id="ARBA00022975"/>
    </source>
</evidence>
<dbReference type="EC" id="4.1.1.23" evidence="3 10"/>
<feature type="binding site" evidence="9">
    <location>
        <position position="248"/>
    </location>
    <ligand>
        <name>substrate</name>
    </ligand>
</feature>
<feature type="binding site" evidence="9">
    <location>
        <position position="247"/>
    </location>
    <ligand>
        <name>substrate</name>
    </ligand>
</feature>
<comment type="catalytic activity">
    <reaction evidence="10">
        <text>orotidine 5'-phosphate + H(+) = UMP + CO2</text>
        <dbReference type="Rhea" id="RHEA:11596"/>
        <dbReference type="ChEBI" id="CHEBI:15378"/>
        <dbReference type="ChEBI" id="CHEBI:16526"/>
        <dbReference type="ChEBI" id="CHEBI:57538"/>
        <dbReference type="ChEBI" id="CHEBI:57865"/>
        <dbReference type="EC" id="4.1.1.23"/>
    </reaction>
</comment>
<evidence type="ECO:0000256" key="2">
    <source>
        <dbReference type="ARBA" id="ARBA00011018"/>
    </source>
</evidence>
<proteinExistence type="inferred from homology"/>
<evidence type="ECO:0000256" key="3">
    <source>
        <dbReference type="ARBA" id="ARBA00012321"/>
    </source>
</evidence>
<dbReference type="SUPFAM" id="SSF51366">
    <property type="entry name" value="Ribulose-phoshate binding barrel"/>
    <property type="match status" value="1"/>
</dbReference>
<feature type="binding site" evidence="9">
    <location>
        <position position="155"/>
    </location>
    <ligand>
        <name>substrate</name>
    </ligand>
</feature>
<evidence type="ECO:0000256" key="5">
    <source>
        <dbReference type="ARBA" id="ARBA00022793"/>
    </source>
</evidence>
<accession>A0A0C4EK22</accession>
<reference evidence="12" key="2">
    <citation type="submission" date="2016-05" db="EMBL/GenBank/DDBJ databases">
        <title>Comparative analysis highlights variable genome content of wheat rusts and divergence of the mating loci.</title>
        <authorList>
            <person name="Cuomo C.A."/>
            <person name="Bakkeren G."/>
            <person name="Szabo L."/>
            <person name="Khalil H."/>
            <person name="Joly D."/>
            <person name="Goldberg J."/>
            <person name="Young S."/>
            <person name="Zeng Q."/>
            <person name="Fellers J."/>
        </authorList>
    </citation>
    <scope>NUCLEOTIDE SEQUENCE [LARGE SCALE GENOMIC DNA]</scope>
    <source>
        <strain evidence="12">1-1 BBBD Race 1</strain>
    </source>
</reference>
<dbReference type="Proteomes" id="UP000005240">
    <property type="component" value="Unassembled WGS sequence"/>
</dbReference>
<dbReference type="EnsemblFungi" id="PTTG_01095-t43_1">
    <property type="protein sequence ID" value="PTTG_01095-t43_1-p1"/>
    <property type="gene ID" value="PTTG_01095"/>
</dbReference>
<evidence type="ECO:0000313" key="13">
    <source>
        <dbReference type="EnsemblFungi" id="PTTG_01095-t43_1-p1"/>
    </source>
</evidence>
<dbReference type="GO" id="GO:0006207">
    <property type="term" value="P:'de novo' pyrimidine nucleobase biosynthetic process"/>
    <property type="evidence" value="ECO:0007669"/>
    <property type="project" value="InterPro"/>
</dbReference>
<reference evidence="13" key="4">
    <citation type="submission" date="2025-05" db="UniProtKB">
        <authorList>
            <consortium name="EnsemblFungi"/>
        </authorList>
    </citation>
    <scope>IDENTIFICATION</scope>
    <source>
        <strain evidence="13">isolate 1-1 / race 1 (BBBD)</strain>
    </source>
</reference>
<feature type="binding site" evidence="9">
    <location>
        <position position="227"/>
    </location>
    <ligand>
        <name>substrate</name>
    </ligand>
</feature>
<dbReference type="GO" id="GO:0004588">
    <property type="term" value="F:orotate phosphoribosyltransferase activity"/>
    <property type="evidence" value="ECO:0007669"/>
    <property type="project" value="TreeGrafter"/>
</dbReference>
<keyword evidence="5 10" id="KW-0210">Decarboxylase</keyword>
<protein>
    <recommendedName>
        <fullName evidence="4 10">Orotidine 5'-phosphate decarboxylase</fullName>
        <ecNumber evidence="3 10">4.1.1.23</ecNumber>
    </recommendedName>
</protein>
<dbReference type="EMBL" id="ADAS02000011">
    <property type="protein sequence ID" value="OAV97751.1"/>
    <property type="molecule type" value="Genomic_DNA"/>
</dbReference>
<dbReference type="InterPro" id="IPR014732">
    <property type="entry name" value="OMPdecase"/>
</dbReference>
<dbReference type="PANTHER" id="PTHR19278:SF9">
    <property type="entry name" value="URIDINE 5'-MONOPHOSPHATE SYNTHASE"/>
    <property type="match status" value="1"/>
</dbReference>
<evidence type="ECO:0000259" key="11">
    <source>
        <dbReference type="SMART" id="SM00934"/>
    </source>
</evidence>
<organism evidence="12">
    <name type="scientific">Puccinia triticina (isolate 1-1 / race 1 (BBBD))</name>
    <name type="common">Brown leaf rust fungus</name>
    <dbReference type="NCBI Taxonomy" id="630390"/>
    <lineage>
        <taxon>Eukaryota</taxon>
        <taxon>Fungi</taxon>
        <taxon>Dikarya</taxon>
        <taxon>Basidiomycota</taxon>
        <taxon>Pucciniomycotina</taxon>
        <taxon>Pucciniomycetes</taxon>
        <taxon>Pucciniales</taxon>
        <taxon>Pucciniaceae</taxon>
        <taxon>Puccinia</taxon>
    </lineage>
</organism>
<feature type="binding site" evidence="9">
    <location>
        <position position="42"/>
    </location>
    <ligand>
        <name>substrate</name>
    </ligand>
</feature>
<dbReference type="OrthoDB" id="10263753at2759"/>
<dbReference type="STRING" id="630390.A0A0C4EK22"/>
<evidence type="ECO:0000313" key="12">
    <source>
        <dbReference type="EMBL" id="OAV97751.1"/>
    </source>
</evidence>
<dbReference type="VEuPathDB" id="FungiDB:PTTG_01095"/>
<evidence type="ECO:0000256" key="8">
    <source>
        <dbReference type="PIRSR" id="PIRSR614732-1"/>
    </source>
</evidence>
<evidence type="ECO:0000256" key="10">
    <source>
        <dbReference type="RuleBase" id="RU000512"/>
    </source>
</evidence>
<dbReference type="InterPro" id="IPR001754">
    <property type="entry name" value="OMPdeCOase_dom"/>
</dbReference>